<evidence type="ECO:0000259" key="1">
    <source>
        <dbReference type="Pfam" id="PF01494"/>
    </source>
</evidence>
<feature type="domain" description="FAD-binding" evidence="1">
    <location>
        <begin position="4"/>
        <end position="310"/>
    </location>
</feature>
<dbReference type="GO" id="GO:0071949">
    <property type="term" value="F:FAD binding"/>
    <property type="evidence" value="ECO:0007669"/>
    <property type="project" value="InterPro"/>
</dbReference>
<keyword evidence="3" id="KW-1185">Reference proteome</keyword>
<dbReference type="Gene3D" id="3.50.50.60">
    <property type="entry name" value="FAD/NAD(P)-binding domain"/>
    <property type="match status" value="1"/>
</dbReference>
<dbReference type="InterPro" id="IPR050407">
    <property type="entry name" value="Geranylgeranyl_reductase"/>
</dbReference>
<organism evidence="2 3">
    <name type="scientific">Leptolyngbya boryana NIES-2135</name>
    <dbReference type="NCBI Taxonomy" id="1973484"/>
    <lineage>
        <taxon>Bacteria</taxon>
        <taxon>Bacillati</taxon>
        <taxon>Cyanobacteriota</taxon>
        <taxon>Cyanophyceae</taxon>
        <taxon>Leptolyngbyales</taxon>
        <taxon>Leptolyngbyaceae</taxon>
        <taxon>Leptolyngbya group</taxon>
        <taxon>Leptolyngbya</taxon>
    </lineage>
</organism>
<evidence type="ECO:0000313" key="3">
    <source>
        <dbReference type="Proteomes" id="UP000217895"/>
    </source>
</evidence>
<dbReference type="AlphaFoldDB" id="A0A1Z4JNL8"/>
<protein>
    <submittedName>
        <fullName evidence="2">Geranylgeranyl reductase</fullName>
    </submittedName>
</protein>
<dbReference type="PANTHER" id="PTHR42685">
    <property type="entry name" value="GERANYLGERANYL DIPHOSPHATE REDUCTASE"/>
    <property type="match status" value="1"/>
</dbReference>
<accession>A0A1Z4JNL8</accession>
<dbReference type="EMBL" id="AP018203">
    <property type="protein sequence ID" value="BAY58228.1"/>
    <property type="molecule type" value="Genomic_DNA"/>
</dbReference>
<dbReference type="Pfam" id="PF01494">
    <property type="entry name" value="FAD_binding_3"/>
    <property type="match status" value="1"/>
</dbReference>
<sequence>MQTYDVVVIGAGPSGSIAAAQLAQAGFTVALLEKQFLPRHKTCGGGMPMVMQSQLQDLAPEAFVESDVTQMRHTWKFENPYLVAMNPRSTDERLSLWMVQRPIFDNALAQRASQFGAELRDGIALRSLEPEPDGVIVRAQGIKTGSEFTAKAQYVIGADGANGVVAKATQLRKRKAIALAMEIEHPHQWGDGHADLRPDIAHLEYGAVKRGYAWIFPKADHLNIGAGVFRPDNQDARRDRDLPAQLQKTILEYMDALGLKYDRSALKFHAHPLPTWSGKEPLHEGRILLVGDAAGLINPLFGDGILHAVKSGAIAAQSIIDQAADEYTDRIHAEFAANFDAALNLARVFYQWTGVCYKYGVKYEKSTRYATQLLCGDLLFTDMAGRAMRRLKKSVGSNFFPAFNS</sequence>
<dbReference type="Proteomes" id="UP000217895">
    <property type="component" value="Chromosome"/>
</dbReference>
<gene>
    <name evidence="2" type="ORF">NIES2135_51010</name>
</gene>
<evidence type="ECO:0000313" key="2">
    <source>
        <dbReference type="EMBL" id="BAY58228.1"/>
    </source>
</evidence>
<reference evidence="2 3" key="1">
    <citation type="submission" date="2017-06" db="EMBL/GenBank/DDBJ databases">
        <title>Genome sequencing of cyanobaciteial culture collection at National Institute for Environmental Studies (NIES).</title>
        <authorList>
            <person name="Hirose Y."/>
            <person name="Shimura Y."/>
            <person name="Fujisawa T."/>
            <person name="Nakamura Y."/>
            <person name="Kawachi M."/>
        </authorList>
    </citation>
    <scope>NUCLEOTIDE SEQUENCE [LARGE SCALE GENOMIC DNA]</scope>
    <source>
        <strain evidence="2 3">NIES-2135</strain>
    </source>
</reference>
<dbReference type="GO" id="GO:0016628">
    <property type="term" value="F:oxidoreductase activity, acting on the CH-CH group of donors, NAD or NADP as acceptor"/>
    <property type="evidence" value="ECO:0007669"/>
    <property type="project" value="InterPro"/>
</dbReference>
<dbReference type="InterPro" id="IPR002938">
    <property type="entry name" value="FAD-bd"/>
</dbReference>
<dbReference type="NCBIfam" id="TIGR02032">
    <property type="entry name" value="GG-red-SF"/>
    <property type="match status" value="1"/>
</dbReference>
<dbReference type="PRINTS" id="PR00420">
    <property type="entry name" value="RNGMNOXGNASE"/>
</dbReference>
<name>A0A1Z4JNL8_LEPBY</name>
<proteinExistence type="predicted"/>
<dbReference type="SUPFAM" id="SSF51905">
    <property type="entry name" value="FAD/NAD(P)-binding domain"/>
    <property type="match status" value="1"/>
</dbReference>
<dbReference type="PANTHER" id="PTHR42685:SF22">
    <property type="entry name" value="CONDITIONED MEDIUM FACTOR RECEPTOR 1"/>
    <property type="match status" value="1"/>
</dbReference>
<dbReference type="InterPro" id="IPR036188">
    <property type="entry name" value="FAD/NAD-bd_sf"/>
</dbReference>
<dbReference type="InterPro" id="IPR011777">
    <property type="entry name" value="Geranylgeranyl_Rdtase_fam"/>
</dbReference>